<feature type="non-terminal residue" evidence="2">
    <location>
        <position position="1"/>
    </location>
</feature>
<accession>A0A8J4FT84</accession>
<proteinExistence type="predicted"/>
<name>A0A8J4FT84_9CHLO</name>
<evidence type="ECO:0000313" key="2">
    <source>
        <dbReference type="EMBL" id="GIL85025.1"/>
    </source>
</evidence>
<dbReference type="EMBL" id="BNCP01000031">
    <property type="protein sequence ID" value="GIL85025.1"/>
    <property type="molecule type" value="Genomic_DNA"/>
</dbReference>
<comment type="caution">
    <text evidence="2">The sequence shown here is derived from an EMBL/GenBank/DDBJ whole genome shotgun (WGS) entry which is preliminary data.</text>
</comment>
<protein>
    <submittedName>
        <fullName evidence="2">Uncharacterized protein</fullName>
    </submittedName>
</protein>
<feature type="compositionally biased region" description="Low complexity" evidence="1">
    <location>
        <begin position="171"/>
        <end position="184"/>
    </location>
</feature>
<dbReference type="Proteomes" id="UP000747110">
    <property type="component" value="Unassembled WGS sequence"/>
</dbReference>
<dbReference type="AlphaFoldDB" id="A0A8J4FT84"/>
<keyword evidence="3" id="KW-1185">Reference proteome</keyword>
<evidence type="ECO:0000313" key="3">
    <source>
        <dbReference type="Proteomes" id="UP000747110"/>
    </source>
</evidence>
<feature type="non-terminal residue" evidence="2">
    <location>
        <position position="302"/>
    </location>
</feature>
<organism evidence="2 3">
    <name type="scientific">Volvox reticuliferus</name>
    <dbReference type="NCBI Taxonomy" id="1737510"/>
    <lineage>
        <taxon>Eukaryota</taxon>
        <taxon>Viridiplantae</taxon>
        <taxon>Chlorophyta</taxon>
        <taxon>core chlorophytes</taxon>
        <taxon>Chlorophyceae</taxon>
        <taxon>CS clade</taxon>
        <taxon>Chlamydomonadales</taxon>
        <taxon>Volvocaceae</taxon>
        <taxon>Volvox</taxon>
    </lineage>
</organism>
<sequence length="302" mass="30652">EVEVARGTLLIRRKHPDDALSCGLVALGIVLEILGDGTPQVAECLTLVALALRLKNKPVAAAAVIRQAHAVRVYAAMVAAAAYDATTAAAVIRPRPTQAAVLESLADAASSQLPLAPRKHAPAEAPAEAATESAAGVAAASASADVGERPTVHSGADGSENSQKRPRSSPRTRGTPRPTRSLGGSALLHRSPIVQVPLPDGMEPDGGDTAGSPRSTPPRSPSSLLNPSPLLVLLSPEDGDDSVNARVTGGSPRCLSDSPGWPSVQRIFSSRMVAANAATAAGGSSLVHHVSYPPPLAPVDSA</sequence>
<feature type="region of interest" description="Disordered" evidence="1">
    <location>
        <begin position="116"/>
        <end position="228"/>
    </location>
</feature>
<gene>
    <name evidence="2" type="ORF">Vretifemale_13650</name>
</gene>
<reference evidence="2" key="1">
    <citation type="journal article" date="2021" name="Proc. Natl. Acad. Sci. U.S.A.">
        <title>Three genomes in the algal genus Volvox reveal the fate of a haploid sex-determining region after a transition to homothallism.</title>
        <authorList>
            <person name="Yamamoto K."/>
            <person name="Hamaji T."/>
            <person name="Kawai-Toyooka H."/>
            <person name="Matsuzaki R."/>
            <person name="Takahashi F."/>
            <person name="Nishimura Y."/>
            <person name="Kawachi M."/>
            <person name="Noguchi H."/>
            <person name="Minakuchi Y."/>
            <person name="Umen J.G."/>
            <person name="Toyoda A."/>
            <person name="Nozaki H."/>
        </authorList>
    </citation>
    <scope>NUCLEOTIDE SEQUENCE</scope>
    <source>
        <strain evidence="2">NIES-3786</strain>
    </source>
</reference>
<feature type="compositionally biased region" description="Low complexity" evidence="1">
    <location>
        <begin position="123"/>
        <end position="144"/>
    </location>
</feature>
<evidence type="ECO:0000256" key="1">
    <source>
        <dbReference type="SAM" id="MobiDB-lite"/>
    </source>
</evidence>